<gene>
    <name evidence="4" type="primary">LOC127749433</name>
</gene>
<name>A0A9C6TZV1_FRAOC</name>
<evidence type="ECO:0000313" key="3">
    <source>
        <dbReference type="Proteomes" id="UP000504606"/>
    </source>
</evidence>
<dbReference type="InterPro" id="IPR038586">
    <property type="entry name" value="Tctex-1-like_sf"/>
</dbReference>
<evidence type="ECO:0000256" key="1">
    <source>
        <dbReference type="ARBA" id="ARBA00005361"/>
    </source>
</evidence>
<dbReference type="Gene3D" id="3.30.1140.40">
    <property type="entry name" value="Tctex-1"/>
    <property type="match status" value="1"/>
</dbReference>
<protein>
    <submittedName>
        <fullName evidence="4">Uncharacterized protein LOC127749433</fullName>
    </submittedName>
</protein>
<feature type="compositionally biased region" description="Pro residues" evidence="2">
    <location>
        <begin position="1"/>
        <end position="17"/>
    </location>
</feature>
<dbReference type="Proteomes" id="UP000504606">
    <property type="component" value="Unplaced"/>
</dbReference>
<evidence type="ECO:0000256" key="2">
    <source>
        <dbReference type="SAM" id="MobiDB-lite"/>
    </source>
</evidence>
<keyword evidence="3" id="KW-1185">Reference proteome</keyword>
<dbReference type="RefSeq" id="XP_052123475.1">
    <property type="nucleotide sequence ID" value="XM_052267515.1"/>
</dbReference>
<proteinExistence type="inferred from homology"/>
<organism evidence="3 4">
    <name type="scientific">Frankliniella occidentalis</name>
    <name type="common">Western flower thrips</name>
    <name type="synonym">Euthrips occidentalis</name>
    <dbReference type="NCBI Taxonomy" id="133901"/>
    <lineage>
        <taxon>Eukaryota</taxon>
        <taxon>Metazoa</taxon>
        <taxon>Ecdysozoa</taxon>
        <taxon>Arthropoda</taxon>
        <taxon>Hexapoda</taxon>
        <taxon>Insecta</taxon>
        <taxon>Pterygota</taxon>
        <taxon>Neoptera</taxon>
        <taxon>Paraneoptera</taxon>
        <taxon>Thysanoptera</taxon>
        <taxon>Terebrantia</taxon>
        <taxon>Thripoidea</taxon>
        <taxon>Thripidae</taxon>
        <taxon>Frankliniella</taxon>
    </lineage>
</organism>
<dbReference type="AlphaFoldDB" id="A0A9C6TZV1"/>
<dbReference type="Pfam" id="PF03645">
    <property type="entry name" value="Tctex-1"/>
    <property type="match status" value="1"/>
</dbReference>
<accession>A0A9C6TZV1</accession>
<comment type="similarity">
    <text evidence="1">Belongs to the dynein light chain Tctex-type family.</text>
</comment>
<evidence type="ECO:0000313" key="4">
    <source>
        <dbReference type="RefSeq" id="XP_052123475.1"/>
    </source>
</evidence>
<reference evidence="4" key="1">
    <citation type="submission" date="2025-08" db="UniProtKB">
        <authorList>
            <consortium name="RefSeq"/>
        </authorList>
    </citation>
    <scope>IDENTIFICATION</scope>
    <source>
        <tissue evidence="4">Whole organism</tissue>
    </source>
</reference>
<feature type="region of interest" description="Disordered" evidence="2">
    <location>
        <begin position="1"/>
        <end position="20"/>
    </location>
</feature>
<dbReference type="GeneID" id="127749433"/>
<dbReference type="KEGG" id="foc:127749433"/>
<dbReference type="CDD" id="cd21451">
    <property type="entry name" value="DLC-like_TCTEX1D"/>
    <property type="match status" value="1"/>
</dbReference>
<sequence length="137" mass="15372">MALRPASPPPPPPLPPTHRPDLFSVERCLHDALERGLSGLGPEDDSCDSSRTQAEYNDAWTADACRILAAFITRATAKLDLKRYKTACVVRIIEKRQQRFCSHFAALWNSDCDGYCSVIHETDTLVAHALLMLVYWD</sequence>
<dbReference type="InterPro" id="IPR005334">
    <property type="entry name" value="Tctex-1-like"/>
</dbReference>